<evidence type="ECO:0000313" key="2">
    <source>
        <dbReference type="EMBL" id="QNO57619.1"/>
    </source>
</evidence>
<accession>A0A7G9ZBI5</accession>
<dbReference type="PANTHER" id="PTHR13504">
    <property type="entry name" value="FIDO DOMAIN-CONTAINING PROTEIN DDB_G0283145"/>
    <property type="match status" value="1"/>
</dbReference>
<dbReference type="SUPFAM" id="SSF140931">
    <property type="entry name" value="Fic-like"/>
    <property type="match status" value="1"/>
</dbReference>
<dbReference type="InterPro" id="IPR003812">
    <property type="entry name" value="Fido"/>
</dbReference>
<protein>
    <recommendedName>
        <fullName evidence="1">Fido domain-containing protein</fullName>
    </recommendedName>
</protein>
<dbReference type="InterPro" id="IPR040198">
    <property type="entry name" value="Fido_containing"/>
</dbReference>
<dbReference type="PROSITE" id="PS51459">
    <property type="entry name" value="FIDO"/>
    <property type="match status" value="1"/>
</dbReference>
<evidence type="ECO:0000259" key="1">
    <source>
        <dbReference type="PROSITE" id="PS51459"/>
    </source>
</evidence>
<feature type="domain" description="Fido" evidence="1">
    <location>
        <begin position="105"/>
        <end position="257"/>
    </location>
</feature>
<dbReference type="PANTHER" id="PTHR13504:SF38">
    <property type="entry name" value="FIDO DOMAIN-CONTAINING PROTEIN"/>
    <property type="match status" value="1"/>
</dbReference>
<sequence length="348" mass="39910">MKKLFTPQYRITNDILNNIAEITAAREIILNSPLIPKWEVSLRKDAIIRNAHASTGIEGNPLSLSEVSELAAGRDVSATRRSKQEVLNYLDVLEHLSDLVSDDQIAEDIILNIHKLLTKETLDNPEDVGRYRNRQVVVGNRVTGEVIYMPPDTKDVPRLMKEFIEWLNSEEAEKIHPVLVAGISHYEFVRIHPFIDGNGRCARTLATLILFFSGFDTKRFFALDDYYDSDRPSYYVALKSVDKETRDLTKWLEYFTEGVKVSLSAVKERVLRLSSEKLRKDKKGQIALTERQMRIIEHINMSGNITNREVRKMFTLSNRVALDEINKLIELEILAPKGKGRSTHYVLI</sequence>
<gene>
    <name evidence="2" type="ORF">LCMFKOLL_00015</name>
</gene>
<reference evidence="2" key="1">
    <citation type="submission" date="2020-06" db="EMBL/GenBank/DDBJ databases">
        <title>Unique genomic features of the anaerobic methanotrophic archaea.</title>
        <authorList>
            <person name="Chadwick G.L."/>
            <person name="Skennerton C.T."/>
            <person name="Laso-Perez R."/>
            <person name="Leu A.O."/>
            <person name="Speth D.R."/>
            <person name="Yu H."/>
            <person name="Morgan-Lang C."/>
            <person name="Hatzenpichler R."/>
            <person name="Goudeau D."/>
            <person name="Malmstrom R."/>
            <person name="Brazelton W.J."/>
            <person name="Woyke T."/>
            <person name="Hallam S.J."/>
            <person name="Tyson G.W."/>
            <person name="Wegener G."/>
            <person name="Boetius A."/>
            <person name="Orphan V."/>
        </authorList>
    </citation>
    <scope>NUCLEOTIDE SEQUENCE</scope>
</reference>
<dbReference type="EMBL" id="MT631696">
    <property type="protein sequence ID" value="QNO57619.1"/>
    <property type="molecule type" value="Genomic_DNA"/>
</dbReference>
<dbReference type="Gene3D" id="1.10.3290.10">
    <property type="entry name" value="Fido-like domain"/>
    <property type="match status" value="1"/>
</dbReference>
<dbReference type="Gene3D" id="1.10.10.10">
    <property type="entry name" value="Winged helix-like DNA-binding domain superfamily/Winged helix DNA-binding domain"/>
    <property type="match status" value="1"/>
</dbReference>
<dbReference type="InterPro" id="IPR036388">
    <property type="entry name" value="WH-like_DNA-bd_sf"/>
</dbReference>
<name>A0A7G9ZBI5_9EURY</name>
<dbReference type="Pfam" id="PF02661">
    <property type="entry name" value="Fic"/>
    <property type="match status" value="1"/>
</dbReference>
<dbReference type="InterPro" id="IPR036597">
    <property type="entry name" value="Fido-like_dom_sf"/>
</dbReference>
<dbReference type="AlphaFoldDB" id="A0A7G9ZBI5"/>
<organism evidence="2">
    <name type="scientific">Candidatus Methanophaga sp. ANME-1 ERB7</name>
    <dbReference type="NCBI Taxonomy" id="2759913"/>
    <lineage>
        <taxon>Archaea</taxon>
        <taxon>Methanobacteriati</taxon>
        <taxon>Methanobacteriota</taxon>
        <taxon>Stenosarchaea group</taxon>
        <taxon>Methanomicrobia</taxon>
        <taxon>Candidatus Methanophagales</taxon>
        <taxon>Candidatus Methanophagaceae</taxon>
        <taxon>Candidatus Methanophaga</taxon>
    </lineage>
</organism>
<proteinExistence type="predicted"/>